<proteinExistence type="predicted"/>
<protein>
    <submittedName>
        <fullName evidence="2">Cell surface protein</fullName>
    </submittedName>
</protein>
<dbReference type="PANTHER" id="PTHR30032">
    <property type="entry name" value="N-ACETYLMURAMOYL-L-ALANINE AMIDASE-RELATED"/>
    <property type="match status" value="1"/>
</dbReference>
<accession>A0AA88ZRJ4</accession>
<dbReference type="Proteomes" id="UP000030016">
    <property type="component" value="Unassembled WGS sequence"/>
</dbReference>
<reference evidence="2 3" key="1">
    <citation type="submission" date="2014-01" db="EMBL/GenBank/DDBJ databases">
        <title>Plasmidome dynamics in the species complex Clostridium novyi sensu lato converts strains of independent lineages into distinctly different pathogens.</title>
        <authorList>
            <person name="Skarin H."/>
            <person name="Segerman B."/>
        </authorList>
    </citation>
    <scope>NUCLEOTIDE SEQUENCE [LARGE SCALE GENOMIC DNA]</scope>
    <source>
        <strain evidence="2 3">4570</strain>
    </source>
</reference>
<evidence type="ECO:0000313" key="2">
    <source>
        <dbReference type="EMBL" id="KGN03116.1"/>
    </source>
</evidence>
<feature type="transmembrane region" description="Helical" evidence="1">
    <location>
        <begin position="12"/>
        <end position="32"/>
    </location>
</feature>
<dbReference type="InterPro" id="IPR007253">
    <property type="entry name" value="Cell_wall-bd_2"/>
</dbReference>
<evidence type="ECO:0000313" key="3">
    <source>
        <dbReference type="Proteomes" id="UP000030016"/>
    </source>
</evidence>
<dbReference type="GO" id="GO:0030288">
    <property type="term" value="C:outer membrane-bounded periplasmic space"/>
    <property type="evidence" value="ECO:0007669"/>
    <property type="project" value="TreeGrafter"/>
</dbReference>
<dbReference type="EMBL" id="JDRX01000003">
    <property type="protein sequence ID" value="KGN03116.1"/>
    <property type="molecule type" value="Genomic_DNA"/>
</dbReference>
<keyword evidence="1" id="KW-0472">Membrane</keyword>
<name>A0AA88ZRJ4_CLONO</name>
<keyword evidence="1" id="KW-1133">Transmembrane helix</keyword>
<dbReference type="Pfam" id="PF04122">
    <property type="entry name" value="CW_binding_2"/>
    <property type="match status" value="2"/>
</dbReference>
<dbReference type="RefSeq" id="WP_039248739.1">
    <property type="nucleotide sequence ID" value="NZ_JDRX01000003.1"/>
</dbReference>
<dbReference type="AlphaFoldDB" id="A0AA88ZRJ4"/>
<dbReference type="PANTHER" id="PTHR30032:SF4">
    <property type="entry name" value="AMIDASE ENHANCER"/>
    <property type="match status" value="1"/>
</dbReference>
<dbReference type="InterPro" id="IPR051922">
    <property type="entry name" value="Bact_Sporulation_Assoc"/>
</dbReference>
<keyword evidence="1" id="KW-0812">Transmembrane</keyword>
<sequence>MITKENLDRKFKTALIIEIILALIFIYFMFIYKPHYSNKFKEYKFNVQKPIVTSNTTRIYGKDFYETAVAISQLNYPATVNDDRPNGIILVRGDKKEEAILSARLMHDPINAPILYIDKDIVPKVTMDEIKRLNPKGIRVDRNKKIILIGDVGEGIEEQLTKNNLNFRHITGKDIFELGKNIDDYCATIKGNHRDIVMTVPVDMADFALAETAWSAYSGDPILFINRNDVPKPTSEALGLRHGGSYIYLMGNEKLISKGVKDELLKRGYIQNIPLENSVYSQSVGFASFRDIGKNSAWWINKNPRHFGWGIAQAGHNFIFANPNEWQSTIAAAGLSYKGKFGPMILVEKDKISEEVTKYLETVKPMKTSAKGQIYNHGWIIGSENEITPSIQWQLDKWLDYGEV</sequence>
<organism evidence="2 3">
    <name type="scientific">Clostridium novyi A str. 4570</name>
    <dbReference type="NCBI Taxonomy" id="1444290"/>
    <lineage>
        <taxon>Bacteria</taxon>
        <taxon>Bacillati</taxon>
        <taxon>Bacillota</taxon>
        <taxon>Clostridia</taxon>
        <taxon>Eubacteriales</taxon>
        <taxon>Clostridiaceae</taxon>
        <taxon>Clostridium</taxon>
    </lineage>
</organism>
<comment type="caution">
    <text evidence="2">The sequence shown here is derived from an EMBL/GenBank/DDBJ whole genome shotgun (WGS) entry which is preliminary data.</text>
</comment>
<gene>
    <name evidence="2" type="ORF">Z969_02235</name>
</gene>
<evidence type="ECO:0000256" key="1">
    <source>
        <dbReference type="SAM" id="Phobius"/>
    </source>
</evidence>